<dbReference type="AlphaFoldDB" id="A0A381DKB1"/>
<dbReference type="GeneID" id="93089954"/>
<dbReference type="RefSeq" id="WP_089181860.1">
    <property type="nucleotide sequence ID" value="NZ_CP043427.1"/>
</dbReference>
<protein>
    <submittedName>
        <fullName evidence="1">Periplasmic protein</fullName>
    </submittedName>
</protein>
<evidence type="ECO:0000313" key="1">
    <source>
        <dbReference type="EMBL" id="SUX11085.1"/>
    </source>
</evidence>
<gene>
    <name evidence="1" type="ORF">NCTC12475_01300</name>
</gene>
<dbReference type="OrthoDB" id="193695at2"/>
<keyword evidence="2" id="KW-1185">Reference proteome</keyword>
<proteinExistence type="predicted"/>
<organism evidence="1 2">
    <name type="scientific">Campylobacter sputorum subsp. sputorum</name>
    <dbReference type="NCBI Taxonomy" id="32024"/>
    <lineage>
        <taxon>Bacteria</taxon>
        <taxon>Pseudomonadati</taxon>
        <taxon>Campylobacterota</taxon>
        <taxon>Epsilonproteobacteria</taxon>
        <taxon>Campylobacterales</taxon>
        <taxon>Campylobacteraceae</taxon>
        <taxon>Campylobacter</taxon>
    </lineage>
</organism>
<dbReference type="Proteomes" id="UP000254920">
    <property type="component" value="Unassembled WGS sequence"/>
</dbReference>
<reference evidence="1 2" key="1">
    <citation type="submission" date="2018-06" db="EMBL/GenBank/DDBJ databases">
        <authorList>
            <consortium name="Pathogen Informatics"/>
            <person name="Doyle S."/>
        </authorList>
    </citation>
    <scope>NUCLEOTIDE SEQUENCE [LARGE SCALE GENOMIC DNA]</scope>
    <source>
        <strain evidence="1 2">NCTC12475</strain>
    </source>
</reference>
<evidence type="ECO:0000313" key="2">
    <source>
        <dbReference type="Proteomes" id="UP000254920"/>
    </source>
</evidence>
<accession>A0A381DKB1</accession>
<name>A0A381DKB1_9BACT</name>
<dbReference type="Gene3D" id="3.40.50.10610">
    <property type="entry name" value="ABC-type transport auxiliary lipoprotein component"/>
    <property type="match status" value="1"/>
</dbReference>
<sequence length="406" mass="44468">MKKLIIVFIFLLLNLNAEVIKNINTKTMAGSGSGVTREEAINNAIIEALGKLQGVKVNSSKFISTKAVANNGQSDIKDTYSSEINRVTNGRVDGFSVDNISQFDGMFQADVTIKKVYSSKQYKTPGLDPNNRRKMAVLPVFSDRDYFLVFEGKIAKEELTRPLTQDILNAMTNTRKFTILDRVSNPGVYALEEAVVSSKQAANDEALKLGNVLGADYILITNISDFDISKNTSNLTGKTQNKITTRIEYRVLMMATRQVKFSGTKNFSINASGNSLGEIISKATNKIANEISFEIIDAIYPLKVADVVNNEVIISQSLNIGEIYDVFSQGKKIADSYTKESVGSIENKTASIEIIRSSSKMSYAKILEGSVKKGDICRKKDSGINSNIGKNSSVKIKENGGVVLPF</sequence>
<dbReference type="EMBL" id="UFVD01000001">
    <property type="protein sequence ID" value="SUX11085.1"/>
    <property type="molecule type" value="Genomic_DNA"/>
</dbReference>